<feature type="domain" description="EF-hand" evidence="3">
    <location>
        <begin position="130"/>
        <end position="146"/>
    </location>
</feature>
<feature type="signal peptide" evidence="2">
    <location>
        <begin position="1"/>
        <end position="23"/>
    </location>
</feature>
<reference evidence="4" key="2">
    <citation type="submission" date="2020-09" db="EMBL/GenBank/DDBJ databases">
        <authorList>
            <person name="Sun Q."/>
            <person name="Kim S."/>
        </authorList>
    </citation>
    <scope>NUCLEOTIDE SEQUENCE</scope>
    <source>
        <strain evidence="4">KCTC 32513</strain>
    </source>
</reference>
<dbReference type="AlphaFoldDB" id="A0A8J3G2W6"/>
<comment type="caution">
    <text evidence="4">The sequence shown here is derived from an EMBL/GenBank/DDBJ whole genome shotgun (WGS) entry which is preliminary data.</text>
</comment>
<feature type="region of interest" description="Disordered" evidence="1">
    <location>
        <begin position="150"/>
        <end position="177"/>
    </location>
</feature>
<dbReference type="SUPFAM" id="SSF47473">
    <property type="entry name" value="EF-hand"/>
    <property type="match status" value="1"/>
</dbReference>
<dbReference type="InterPro" id="IPR011992">
    <property type="entry name" value="EF-hand-dom_pair"/>
</dbReference>
<gene>
    <name evidence="4" type="ORF">GCM10009069_20820</name>
</gene>
<feature type="compositionally biased region" description="Gly residues" evidence="1">
    <location>
        <begin position="166"/>
        <end position="177"/>
    </location>
</feature>
<sequence>MARLTFLTTPAILIALCSLTACASGPKRGGGPQGGGGGGQSSGVFAHPVGLYFVGHDTDNNRVTTLTELDAGIKMDWAKFGRNPSATQFQSWSLNALGSGSAMPTFLSFDTNMNGVITESEFETRLIGEFNRLDKNGDGKLMRSELIFNVQQRNTEDRSQSKPSGGKKGQGGGRPPR</sequence>
<protein>
    <recommendedName>
        <fullName evidence="3">EF-hand domain-containing protein</fullName>
    </recommendedName>
</protein>
<dbReference type="RefSeq" id="WP_189498170.1">
    <property type="nucleotide sequence ID" value="NZ_BMZH01000008.1"/>
</dbReference>
<name>A0A8J3G2W6_9PROT</name>
<accession>A0A8J3G2W6</accession>
<evidence type="ECO:0000259" key="3">
    <source>
        <dbReference type="Pfam" id="PF13202"/>
    </source>
</evidence>
<dbReference type="Pfam" id="PF13202">
    <property type="entry name" value="EF-hand_5"/>
    <property type="match status" value="2"/>
</dbReference>
<evidence type="ECO:0000256" key="1">
    <source>
        <dbReference type="SAM" id="MobiDB-lite"/>
    </source>
</evidence>
<dbReference type="EMBL" id="BMZH01000008">
    <property type="protein sequence ID" value="GHA97721.1"/>
    <property type="molecule type" value="Genomic_DNA"/>
</dbReference>
<dbReference type="Gene3D" id="1.10.238.10">
    <property type="entry name" value="EF-hand"/>
    <property type="match status" value="1"/>
</dbReference>
<dbReference type="InterPro" id="IPR002048">
    <property type="entry name" value="EF_hand_dom"/>
</dbReference>
<feature type="domain" description="EF-hand" evidence="3">
    <location>
        <begin position="105"/>
        <end position="124"/>
    </location>
</feature>
<evidence type="ECO:0000313" key="4">
    <source>
        <dbReference type="EMBL" id="GHA97721.1"/>
    </source>
</evidence>
<keyword evidence="5" id="KW-1185">Reference proteome</keyword>
<keyword evidence="2" id="KW-0732">Signal</keyword>
<evidence type="ECO:0000313" key="5">
    <source>
        <dbReference type="Proteomes" id="UP000634004"/>
    </source>
</evidence>
<proteinExistence type="predicted"/>
<dbReference type="GO" id="GO:0005509">
    <property type="term" value="F:calcium ion binding"/>
    <property type="evidence" value="ECO:0007669"/>
    <property type="project" value="InterPro"/>
</dbReference>
<dbReference type="PROSITE" id="PS51257">
    <property type="entry name" value="PROKAR_LIPOPROTEIN"/>
    <property type="match status" value="1"/>
</dbReference>
<dbReference type="Proteomes" id="UP000634004">
    <property type="component" value="Unassembled WGS sequence"/>
</dbReference>
<evidence type="ECO:0000256" key="2">
    <source>
        <dbReference type="SAM" id="SignalP"/>
    </source>
</evidence>
<feature type="chain" id="PRO_5035176864" description="EF-hand domain-containing protein" evidence="2">
    <location>
        <begin position="24"/>
        <end position="177"/>
    </location>
</feature>
<reference evidence="4" key="1">
    <citation type="journal article" date="2014" name="Int. J. Syst. Evol. Microbiol.">
        <title>Complete genome sequence of Corynebacterium casei LMG S-19264T (=DSM 44701T), isolated from a smear-ripened cheese.</title>
        <authorList>
            <consortium name="US DOE Joint Genome Institute (JGI-PGF)"/>
            <person name="Walter F."/>
            <person name="Albersmeier A."/>
            <person name="Kalinowski J."/>
            <person name="Ruckert C."/>
        </authorList>
    </citation>
    <scope>NUCLEOTIDE SEQUENCE</scope>
    <source>
        <strain evidence="4">KCTC 32513</strain>
    </source>
</reference>
<organism evidence="4 5">
    <name type="scientific">Algimonas arctica</name>
    <dbReference type="NCBI Taxonomy" id="1479486"/>
    <lineage>
        <taxon>Bacteria</taxon>
        <taxon>Pseudomonadati</taxon>
        <taxon>Pseudomonadota</taxon>
        <taxon>Alphaproteobacteria</taxon>
        <taxon>Maricaulales</taxon>
        <taxon>Robiginitomaculaceae</taxon>
        <taxon>Algimonas</taxon>
    </lineage>
</organism>